<evidence type="ECO:0000313" key="2">
    <source>
        <dbReference type="Proteomes" id="UP000233837"/>
    </source>
</evidence>
<dbReference type="EMBL" id="KZ502273">
    <property type="protein sequence ID" value="PKU81223.1"/>
    <property type="molecule type" value="Genomic_DNA"/>
</dbReference>
<keyword evidence="2" id="KW-1185">Reference proteome</keyword>
<sequence>MWKLHNVRLILDLKRNLITLWLDEEAYISIFYANSWKVNKGAMVIAYGRKSWCHTVKYMISNTIYWKQQINLILVLLEVQCLITFFKLVLTKGKWHWKANNILKSRNKENSKTRMMINDDRFMIDELCYYRP</sequence>
<reference evidence="1 2" key="2">
    <citation type="journal article" date="2017" name="Nature">
        <title>The Apostasia genome and the evolution of orchids.</title>
        <authorList>
            <person name="Zhang G.Q."/>
            <person name="Liu K.W."/>
            <person name="Li Z."/>
            <person name="Lohaus R."/>
            <person name="Hsiao Y.Y."/>
            <person name="Niu S.C."/>
            <person name="Wang J.Y."/>
            <person name="Lin Y.C."/>
            <person name="Xu Q."/>
            <person name="Chen L.J."/>
            <person name="Yoshida K."/>
            <person name="Fujiwara S."/>
            <person name="Wang Z.W."/>
            <person name="Zhang Y.Q."/>
            <person name="Mitsuda N."/>
            <person name="Wang M."/>
            <person name="Liu G.H."/>
            <person name="Pecoraro L."/>
            <person name="Huang H.X."/>
            <person name="Xiao X.J."/>
            <person name="Lin M."/>
            <person name="Wu X.Y."/>
            <person name="Wu W.L."/>
            <person name="Chen Y.Y."/>
            <person name="Chang S.B."/>
            <person name="Sakamoto S."/>
            <person name="Ohme-Takagi M."/>
            <person name="Yagi M."/>
            <person name="Zeng S.J."/>
            <person name="Shen C.Y."/>
            <person name="Yeh C.M."/>
            <person name="Luo Y.B."/>
            <person name="Tsai W.C."/>
            <person name="Van de Peer Y."/>
            <person name="Liu Z.J."/>
        </authorList>
    </citation>
    <scope>NUCLEOTIDE SEQUENCE [LARGE SCALE GENOMIC DNA]</scope>
    <source>
        <tissue evidence="1">The whole plant</tissue>
    </source>
</reference>
<accession>A0A2I0WZZ3</accession>
<dbReference type="AlphaFoldDB" id="A0A2I0WZZ3"/>
<name>A0A2I0WZZ3_9ASPA</name>
<organism evidence="1 2">
    <name type="scientific">Dendrobium catenatum</name>
    <dbReference type="NCBI Taxonomy" id="906689"/>
    <lineage>
        <taxon>Eukaryota</taxon>
        <taxon>Viridiplantae</taxon>
        <taxon>Streptophyta</taxon>
        <taxon>Embryophyta</taxon>
        <taxon>Tracheophyta</taxon>
        <taxon>Spermatophyta</taxon>
        <taxon>Magnoliopsida</taxon>
        <taxon>Liliopsida</taxon>
        <taxon>Asparagales</taxon>
        <taxon>Orchidaceae</taxon>
        <taxon>Epidendroideae</taxon>
        <taxon>Malaxideae</taxon>
        <taxon>Dendrobiinae</taxon>
        <taxon>Dendrobium</taxon>
    </lineage>
</organism>
<reference evidence="1 2" key="1">
    <citation type="journal article" date="2016" name="Sci. Rep.">
        <title>The Dendrobium catenatum Lindl. genome sequence provides insights into polysaccharide synthase, floral development and adaptive evolution.</title>
        <authorList>
            <person name="Zhang G.Q."/>
            <person name="Xu Q."/>
            <person name="Bian C."/>
            <person name="Tsai W.C."/>
            <person name="Yeh C.M."/>
            <person name="Liu K.W."/>
            <person name="Yoshida K."/>
            <person name="Zhang L.S."/>
            <person name="Chang S.B."/>
            <person name="Chen F."/>
            <person name="Shi Y."/>
            <person name="Su Y.Y."/>
            <person name="Zhang Y.Q."/>
            <person name="Chen L.J."/>
            <person name="Yin Y."/>
            <person name="Lin M."/>
            <person name="Huang H."/>
            <person name="Deng H."/>
            <person name="Wang Z.W."/>
            <person name="Zhu S.L."/>
            <person name="Zhao X."/>
            <person name="Deng C."/>
            <person name="Niu S.C."/>
            <person name="Huang J."/>
            <person name="Wang M."/>
            <person name="Liu G.H."/>
            <person name="Yang H.J."/>
            <person name="Xiao X.J."/>
            <person name="Hsiao Y.Y."/>
            <person name="Wu W.L."/>
            <person name="Chen Y.Y."/>
            <person name="Mitsuda N."/>
            <person name="Ohme-Takagi M."/>
            <person name="Luo Y.B."/>
            <person name="Van de Peer Y."/>
            <person name="Liu Z.J."/>
        </authorList>
    </citation>
    <scope>NUCLEOTIDE SEQUENCE [LARGE SCALE GENOMIC DNA]</scope>
    <source>
        <tissue evidence="1">The whole plant</tissue>
    </source>
</reference>
<dbReference type="Proteomes" id="UP000233837">
    <property type="component" value="Unassembled WGS sequence"/>
</dbReference>
<evidence type="ECO:0000313" key="1">
    <source>
        <dbReference type="EMBL" id="PKU81223.1"/>
    </source>
</evidence>
<protein>
    <submittedName>
        <fullName evidence="1">Uncharacterized protein</fullName>
    </submittedName>
</protein>
<gene>
    <name evidence="1" type="ORF">MA16_Dca026646</name>
</gene>
<proteinExistence type="predicted"/>